<keyword evidence="1" id="KW-0732">Signal</keyword>
<feature type="chain" id="PRO_5004163317" evidence="1">
    <location>
        <begin position="20"/>
        <end position="187"/>
    </location>
</feature>
<evidence type="ECO:0000256" key="1">
    <source>
        <dbReference type="SAM" id="SignalP"/>
    </source>
</evidence>
<reference evidence="2" key="1">
    <citation type="submission" date="2006-10" db="EMBL/GenBank/DDBJ databases">
        <title>Complete sequence of Solibacter usitatus Ellin6076.</title>
        <authorList>
            <consortium name="US DOE Joint Genome Institute"/>
            <person name="Copeland A."/>
            <person name="Lucas S."/>
            <person name="Lapidus A."/>
            <person name="Barry K."/>
            <person name="Detter J.C."/>
            <person name="Glavina del Rio T."/>
            <person name="Hammon N."/>
            <person name="Israni S."/>
            <person name="Dalin E."/>
            <person name="Tice H."/>
            <person name="Pitluck S."/>
            <person name="Thompson L.S."/>
            <person name="Brettin T."/>
            <person name="Bruce D."/>
            <person name="Han C."/>
            <person name="Tapia R."/>
            <person name="Gilna P."/>
            <person name="Schmutz J."/>
            <person name="Larimer F."/>
            <person name="Land M."/>
            <person name="Hauser L."/>
            <person name="Kyrpides N."/>
            <person name="Mikhailova N."/>
            <person name="Janssen P.H."/>
            <person name="Kuske C.R."/>
            <person name="Richardson P."/>
        </authorList>
    </citation>
    <scope>NUCLEOTIDE SEQUENCE</scope>
    <source>
        <strain evidence="2">Ellin6076</strain>
    </source>
</reference>
<sequence length="187" mass="20328" precursor="true">MSRATATRFLLLLGAIAYAWCAEEVIVDFENAVPLLAESKANRVPRWEDKGVVFTLAREPQQTKGKGMLMFFTHLATGHKGIVCAMATEPIPVRATFSTPVSSVTISFWGSGGTPALLQAFDGEGKMVDHARLESVPGRKAPGDPVPIFRMTVQASRIAYIEFSGPREGEYLAADEVRFTPVAGDRK</sequence>
<dbReference type="OrthoDB" id="2513075at2"/>
<dbReference type="STRING" id="234267.Acid_2099"/>
<proteinExistence type="predicted"/>
<evidence type="ECO:0000313" key="2">
    <source>
        <dbReference type="EMBL" id="ABJ83089.1"/>
    </source>
</evidence>
<dbReference type="KEGG" id="sus:Acid_2099"/>
<protein>
    <submittedName>
        <fullName evidence="2">Uncharacterized protein</fullName>
    </submittedName>
</protein>
<gene>
    <name evidence="2" type="ordered locus">Acid_2099</name>
</gene>
<organism evidence="2">
    <name type="scientific">Solibacter usitatus (strain Ellin6076)</name>
    <dbReference type="NCBI Taxonomy" id="234267"/>
    <lineage>
        <taxon>Bacteria</taxon>
        <taxon>Pseudomonadati</taxon>
        <taxon>Acidobacteriota</taxon>
        <taxon>Terriglobia</taxon>
        <taxon>Bryobacterales</taxon>
        <taxon>Solibacteraceae</taxon>
        <taxon>Candidatus Solibacter</taxon>
    </lineage>
</organism>
<accession>Q026I0</accession>
<dbReference type="AlphaFoldDB" id="Q026I0"/>
<dbReference type="InParanoid" id="Q026I0"/>
<feature type="signal peptide" evidence="1">
    <location>
        <begin position="1"/>
        <end position="19"/>
    </location>
</feature>
<name>Q026I0_SOLUE</name>
<dbReference type="EMBL" id="CP000473">
    <property type="protein sequence ID" value="ABJ83089.1"/>
    <property type="molecule type" value="Genomic_DNA"/>
</dbReference>
<dbReference type="HOGENOM" id="CLU_1446768_0_0_0"/>